<dbReference type="PROSITE" id="PS51800">
    <property type="entry name" value="ZF_CHHC_U11_48K"/>
    <property type="match status" value="1"/>
</dbReference>
<keyword evidence="6" id="KW-1185">Reference proteome</keyword>
<keyword evidence="1" id="KW-0479">Metal-binding</keyword>
<evidence type="ECO:0000256" key="2">
    <source>
        <dbReference type="ARBA" id="ARBA00022771"/>
    </source>
</evidence>
<name>A0A0T6B3K0_9SCAR</name>
<dbReference type="AlphaFoldDB" id="A0A0T6B3K0"/>
<dbReference type="SUPFAM" id="SSF57667">
    <property type="entry name" value="beta-beta-alpha zinc fingers"/>
    <property type="match status" value="1"/>
</dbReference>
<evidence type="ECO:0000313" key="6">
    <source>
        <dbReference type="Proteomes" id="UP000051574"/>
    </source>
</evidence>
<comment type="caution">
    <text evidence="5">The sequence shown here is derived from an EMBL/GenBank/DDBJ whole genome shotgun (WGS) entry which is preliminary data.</text>
</comment>
<reference evidence="5 6" key="1">
    <citation type="submission" date="2015-09" db="EMBL/GenBank/DDBJ databases">
        <title>Draft genome of the scarab beetle Oryctes borbonicus.</title>
        <authorList>
            <person name="Meyer J.M."/>
            <person name="Markov G.V."/>
            <person name="Baskaran P."/>
            <person name="Herrmann M."/>
            <person name="Sommer R.J."/>
            <person name="Roedelsperger C."/>
        </authorList>
    </citation>
    <scope>NUCLEOTIDE SEQUENCE [LARGE SCALE GENOMIC DNA]</scope>
    <source>
        <strain evidence="5">OB123</strain>
        <tissue evidence="5">Whole animal</tissue>
    </source>
</reference>
<evidence type="ECO:0000313" key="5">
    <source>
        <dbReference type="EMBL" id="KRT81733.1"/>
    </source>
</evidence>
<accession>A0A0T6B3K0</accession>
<dbReference type="OrthoDB" id="10069248at2759"/>
<evidence type="ECO:0000256" key="1">
    <source>
        <dbReference type="ARBA" id="ARBA00022723"/>
    </source>
</evidence>
<feature type="domain" description="CHHC U11-48K-type" evidence="4">
    <location>
        <begin position="9"/>
        <end position="36"/>
    </location>
</feature>
<dbReference type="InterPro" id="IPR036236">
    <property type="entry name" value="Znf_C2H2_sf"/>
</dbReference>
<evidence type="ECO:0000256" key="3">
    <source>
        <dbReference type="ARBA" id="ARBA00022833"/>
    </source>
</evidence>
<sequence>MLLKPHQKLVRCPFDPEHLLVENRLQKHVIYCMKKYPNHVKCPYNALHCFFSKDALTEHILDCPNKTISQPWKYGDSESTIRSRIINNAPFHIEVDSSGEDWKQEYL</sequence>
<evidence type="ECO:0000259" key="4">
    <source>
        <dbReference type="PROSITE" id="PS51800"/>
    </source>
</evidence>
<keyword evidence="3" id="KW-0862">Zinc</keyword>
<dbReference type="Proteomes" id="UP000051574">
    <property type="component" value="Unassembled WGS sequence"/>
</dbReference>
<dbReference type="InterPro" id="IPR022776">
    <property type="entry name" value="TRM13/UPF0224_CHHC_Znf_dom"/>
</dbReference>
<dbReference type="EMBL" id="LJIG01016061">
    <property type="protein sequence ID" value="KRT81733.1"/>
    <property type="molecule type" value="Genomic_DNA"/>
</dbReference>
<dbReference type="Pfam" id="PF05253">
    <property type="entry name" value="zf-U11-48K"/>
    <property type="match status" value="1"/>
</dbReference>
<proteinExistence type="predicted"/>
<protein>
    <recommendedName>
        <fullName evidence="4">CHHC U11-48K-type domain-containing protein</fullName>
    </recommendedName>
</protein>
<gene>
    <name evidence="5" type="ORF">AMK59_5587</name>
</gene>
<organism evidence="5 6">
    <name type="scientific">Oryctes borbonicus</name>
    <dbReference type="NCBI Taxonomy" id="1629725"/>
    <lineage>
        <taxon>Eukaryota</taxon>
        <taxon>Metazoa</taxon>
        <taxon>Ecdysozoa</taxon>
        <taxon>Arthropoda</taxon>
        <taxon>Hexapoda</taxon>
        <taxon>Insecta</taxon>
        <taxon>Pterygota</taxon>
        <taxon>Neoptera</taxon>
        <taxon>Endopterygota</taxon>
        <taxon>Coleoptera</taxon>
        <taxon>Polyphaga</taxon>
        <taxon>Scarabaeiformia</taxon>
        <taxon>Scarabaeidae</taxon>
        <taxon>Dynastinae</taxon>
        <taxon>Oryctes</taxon>
    </lineage>
</organism>
<keyword evidence="2" id="KW-0863">Zinc-finger</keyword>
<dbReference type="GO" id="GO:0008270">
    <property type="term" value="F:zinc ion binding"/>
    <property type="evidence" value="ECO:0007669"/>
    <property type="project" value="UniProtKB-KW"/>
</dbReference>